<dbReference type="EC" id="5.4.2.11" evidence="4 8"/>
<feature type="binding site" evidence="4 6">
    <location>
        <position position="60"/>
    </location>
    <ligand>
        <name>substrate</name>
    </ligand>
</feature>
<evidence type="ECO:0000313" key="9">
    <source>
        <dbReference type="EMBL" id="KRK45700.1"/>
    </source>
</evidence>
<dbReference type="GO" id="GO:0004619">
    <property type="term" value="F:phosphoglycerate mutase activity"/>
    <property type="evidence" value="ECO:0007669"/>
    <property type="project" value="UniProtKB-UniRule"/>
</dbReference>
<feature type="active site" description="Proton donor/acceptor" evidence="4 5">
    <location>
        <position position="87"/>
    </location>
</feature>
<dbReference type="GO" id="GO:0006096">
    <property type="term" value="P:glycolytic process"/>
    <property type="evidence" value="ECO:0007669"/>
    <property type="project" value="UniProtKB-UniRule"/>
</dbReference>
<feature type="binding site" evidence="4 6">
    <location>
        <position position="98"/>
    </location>
    <ligand>
        <name>substrate</name>
    </ligand>
</feature>
<dbReference type="UniPathway" id="UPA00109">
    <property type="reaction ID" value="UER00186"/>
</dbReference>
<evidence type="ECO:0000256" key="1">
    <source>
        <dbReference type="ARBA" id="ARBA00006717"/>
    </source>
</evidence>
<dbReference type="HAMAP" id="MF_01039">
    <property type="entry name" value="PGAM_GpmA"/>
    <property type="match status" value="1"/>
</dbReference>
<feature type="site" description="Transition state stabilizer" evidence="4 7">
    <location>
        <position position="177"/>
    </location>
</feature>
<evidence type="ECO:0000256" key="3">
    <source>
        <dbReference type="ARBA" id="ARBA00023235"/>
    </source>
</evidence>
<dbReference type="SUPFAM" id="SSF53254">
    <property type="entry name" value="Phosphoglycerate mutase-like"/>
    <property type="match status" value="1"/>
</dbReference>
<keyword evidence="3 4" id="KW-0413">Isomerase</keyword>
<name>A0A0R1HPV8_9LACO</name>
<dbReference type="EMBL" id="AZDI01000005">
    <property type="protein sequence ID" value="KRK45700.1"/>
    <property type="molecule type" value="Genomic_DNA"/>
</dbReference>
<dbReference type="PROSITE" id="PS00175">
    <property type="entry name" value="PG_MUTASE"/>
    <property type="match status" value="1"/>
</dbReference>
<evidence type="ECO:0000256" key="4">
    <source>
        <dbReference type="HAMAP-Rule" id="MF_01039"/>
    </source>
</evidence>
<feature type="binding site" evidence="4 6">
    <location>
        <begin position="114"/>
        <end position="115"/>
    </location>
    <ligand>
        <name>substrate</name>
    </ligand>
</feature>
<dbReference type="Pfam" id="PF00300">
    <property type="entry name" value="His_Phos_1"/>
    <property type="match status" value="1"/>
</dbReference>
<comment type="caution">
    <text evidence="9">The sequence shown here is derived from an EMBL/GenBank/DDBJ whole genome shotgun (WGS) entry which is preliminary data.</text>
</comment>
<dbReference type="AlphaFoldDB" id="A0A0R1HPV8"/>
<dbReference type="GO" id="GO:0006094">
    <property type="term" value="P:gluconeogenesis"/>
    <property type="evidence" value="ECO:0007669"/>
    <property type="project" value="UniProtKB-UniRule"/>
</dbReference>
<dbReference type="Proteomes" id="UP000051450">
    <property type="component" value="Unassembled WGS sequence"/>
</dbReference>
<evidence type="ECO:0000256" key="5">
    <source>
        <dbReference type="PIRSR" id="PIRSR613078-1"/>
    </source>
</evidence>
<dbReference type="RefSeq" id="WP_057974218.1">
    <property type="nucleotide sequence ID" value="NZ_AZDI01000005.1"/>
</dbReference>
<comment type="caution">
    <text evidence="4">Lacks conserved residue(s) required for the propagation of feature annotation.</text>
</comment>
<evidence type="ECO:0000256" key="6">
    <source>
        <dbReference type="PIRSR" id="PIRSR613078-2"/>
    </source>
</evidence>
<dbReference type="InterPro" id="IPR005952">
    <property type="entry name" value="Phosphogly_mut1"/>
</dbReference>
<comment type="similarity">
    <text evidence="1 4">Belongs to the phosphoglycerate mutase family. BPG-dependent PGAM subfamily.</text>
</comment>
<dbReference type="STRING" id="1423719.FC66_GL001159"/>
<dbReference type="PANTHER" id="PTHR11931">
    <property type="entry name" value="PHOSPHOGLYCERATE MUTASE"/>
    <property type="match status" value="1"/>
</dbReference>
<feature type="binding site" evidence="4 6">
    <location>
        <begin position="21"/>
        <end position="22"/>
    </location>
    <ligand>
        <name>substrate</name>
    </ligand>
</feature>
<protein>
    <recommendedName>
        <fullName evidence="4 8">2,3-bisphosphoglycerate-dependent phosphoglycerate mutase</fullName>
        <shortName evidence="4">BPG-dependent PGAM</shortName>
        <shortName evidence="4">PGAM</shortName>
        <shortName evidence="4">Phosphoglyceromutase</shortName>
        <shortName evidence="4">dPGM</shortName>
        <ecNumber evidence="4 8">5.4.2.11</ecNumber>
    </recommendedName>
</protein>
<dbReference type="InterPro" id="IPR029033">
    <property type="entry name" value="His_PPase_superfam"/>
</dbReference>
<dbReference type="PATRIC" id="fig|1423719.4.peg.1180"/>
<comment type="function">
    <text evidence="4 8">Catalyzes the interconversion of 2-phosphoglycerate and 3-phosphoglycerate.</text>
</comment>
<dbReference type="Gene3D" id="3.40.50.1240">
    <property type="entry name" value="Phosphoglycerate mutase-like"/>
    <property type="match status" value="1"/>
</dbReference>
<evidence type="ECO:0000313" key="10">
    <source>
        <dbReference type="Proteomes" id="UP000051450"/>
    </source>
</evidence>
<sequence>MVEVVMVRHGESLANQNNEYTGWSDVPLTTAGMKEAEIAGTIIRDTGICFSQVHTSVLKRAIITSNIIMEEANQLWVPIQKNWRLNERHYGALRGLNKDDTKRIYGRNQVAQWRRSYTAVPPKLDAPDSDRRYKQQLGNKLPTAESLKMAFERILPYWQDVIAPELRQGKNQLIVAHGSTLRALIKYLEAISDSDIDGVEVPNGEPILYTLNNDLTIKNKQILVQKKKQQ</sequence>
<feature type="active site" description="Tele-phosphohistidine intermediate" evidence="4 5">
    <location>
        <position position="9"/>
    </location>
</feature>
<dbReference type="PIRSF" id="PIRSF000709">
    <property type="entry name" value="6PFK_2-Ptase"/>
    <property type="match status" value="1"/>
</dbReference>
<evidence type="ECO:0000256" key="2">
    <source>
        <dbReference type="ARBA" id="ARBA00023152"/>
    </source>
</evidence>
<accession>A0A0R1HPV8</accession>
<evidence type="ECO:0000256" key="8">
    <source>
        <dbReference type="RuleBase" id="RU004512"/>
    </source>
</evidence>
<evidence type="ECO:0000256" key="7">
    <source>
        <dbReference type="PIRSR" id="PIRSR613078-3"/>
    </source>
</evidence>
<proteinExistence type="inferred from homology"/>
<reference evidence="9 10" key="1">
    <citation type="journal article" date="2015" name="Genome Announc.">
        <title>Expanding the biotechnology potential of lactobacilli through comparative genomics of 213 strains and associated genera.</title>
        <authorList>
            <person name="Sun Z."/>
            <person name="Harris H.M."/>
            <person name="McCann A."/>
            <person name="Guo C."/>
            <person name="Argimon S."/>
            <person name="Zhang W."/>
            <person name="Yang X."/>
            <person name="Jeffery I.B."/>
            <person name="Cooney J.C."/>
            <person name="Kagawa T.F."/>
            <person name="Liu W."/>
            <person name="Song Y."/>
            <person name="Salvetti E."/>
            <person name="Wrobel A."/>
            <person name="Rasinkangas P."/>
            <person name="Parkhill J."/>
            <person name="Rea M.C."/>
            <person name="O'Sullivan O."/>
            <person name="Ritari J."/>
            <person name="Douillard F.P."/>
            <person name="Paul Ross R."/>
            <person name="Yang R."/>
            <person name="Briner A.E."/>
            <person name="Felis G.E."/>
            <person name="de Vos W.M."/>
            <person name="Barrangou R."/>
            <person name="Klaenhammer T.R."/>
            <person name="Caufield P.W."/>
            <person name="Cui Y."/>
            <person name="Zhang H."/>
            <person name="O'Toole P.W."/>
        </authorList>
    </citation>
    <scope>NUCLEOTIDE SEQUENCE [LARGE SCALE GENOMIC DNA]</scope>
    <source>
        <strain evidence="9 10">DSM 15638</strain>
    </source>
</reference>
<keyword evidence="2 4" id="KW-0324">Glycolysis</keyword>
<keyword evidence="4" id="KW-0312">Gluconeogenesis</keyword>
<keyword evidence="10" id="KW-1185">Reference proteome</keyword>
<organism evidence="9 10">
    <name type="scientific">Dellaglioa algida DSM 15638</name>
    <dbReference type="NCBI Taxonomy" id="1423719"/>
    <lineage>
        <taxon>Bacteria</taxon>
        <taxon>Bacillati</taxon>
        <taxon>Bacillota</taxon>
        <taxon>Bacilli</taxon>
        <taxon>Lactobacillales</taxon>
        <taxon>Lactobacillaceae</taxon>
        <taxon>Dellaglioa</taxon>
    </lineage>
</organism>
<dbReference type="OrthoDB" id="9781415at2"/>
<dbReference type="CDD" id="cd07067">
    <property type="entry name" value="HP_PGM_like"/>
    <property type="match status" value="1"/>
</dbReference>
<dbReference type="InterPro" id="IPR001345">
    <property type="entry name" value="PG/BPGM_mutase_AS"/>
</dbReference>
<dbReference type="NCBIfam" id="TIGR01258">
    <property type="entry name" value="pgm_1"/>
    <property type="match status" value="1"/>
</dbReference>
<gene>
    <name evidence="4" type="primary">gpmA</name>
    <name evidence="9" type="ORF">FC66_GL001159</name>
</gene>
<feature type="binding site" evidence="4 6">
    <location>
        <begin position="87"/>
        <end position="90"/>
    </location>
    <ligand>
        <name>substrate</name>
    </ligand>
</feature>
<feature type="binding site" evidence="4 6">
    <location>
        <begin position="8"/>
        <end position="15"/>
    </location>
    <ligand>
        <name>substrate</name>
    </ligand>
</feature>
<comment type="pathway">
    <text evidence="4 8">Carbohydrate degradation; glycolysis; pyruvate from D-glyceraldehyde 3-phosphate: step 3/5.</text>
</comment>
<dbReference type="InterPro" id="IPR013078">
    <property type="entry name" value="His_Pase_superF_clade-1"/>
</dbReference>
<comment type="catalytic activity">
    <reaction evidence="4 8">
        <text>(2R)-2-phosphoglycerate = (2R)-3-phosphoglycerate</text>
        <dbReference type="Rhea" id="RHEA:15901"/>
        <dbReference type="ChEBI" id="CHEBI:58272"/>
        <dbReference type="ChEBI" id="CHEBI:58289"/>
        <dbReference type="EC" id="5.4.2.11"/>
    </reaction>
</comment>
<dbReference type="SMART" id="SM00855">
    <property type="entry name" value="PGAM"/>
    <property type="match status" value="1"/>
</dbReference>